<dbReference type="EMBL" id="JAHKNI010000002">
    <property type="protein sequence ID" value="MBU3061380.1"/>
    <property type="molecule type" value="Genomic_DNA"/>
</dbReference>
<reference evidence="1 2" key="1">
    <citation type="submission" date="2021-06" db="EMBL/GenBank/DDBJ databases">
        <title>Actinomycetes sequencing.</title>
        <authorList>
            <person name="Shan Q."/>
        </authorList>
    </citation>
    <scope>NUCLEOTIDE SEQUENCE [LARGE SCALE GENOMIC DNA]</scope>
    <source>
        <strain evidence="1 2">NEAU-G5</strain>
    </source>
</reference>
<evidence type="ECO:0008006" key="3">
    <source>
        <dbReference type="Google" id="ProtNLM"/>
    </source>
</evidence>
<name>A0ABS6AUZ1_9NOCA</name>
<accession>A0ABS6AUZ1</accession>
<proteinExistence type="predicted"/>
<evidence type="ECO:0000313" key="2">
    <source>
        <dbReference type="Proteomes" id="UP000733379"/>
    </source>
</evidence>
<evidence type="ECO:0000313" key="1">
    <source>
        <dbReference type="EMBL" id="MBU3061380.1"/>
    </source>
</evidence>
<dbReference type="RefSeq" id="WP_215916269.1">
    <property type="nucleotide sequence ID" value="NZ_JAHKNI010000002.1"/>
</dbReference>
<keyword evidence="2" id="KW-1185">Reference proteome</keyword>
<comment type="caution">
    <text evidence="1">The sequence shown here is derived from an EMBL/GenBank/DDBJ whole genome shotgun (WGS) entry which is preliminary data.</text>
</comment>
<organism evidence="1 2">
    <name type="scientific">Nocardia albiluteola</name>
    <dbReference type="NCBI Taxonomy" id="2842303"/>
    <lineage>
        <taxon>Bacteria</taxon>
        <taxon>Bacillati</taxon>
        <taxon>Actinomycetota</taxon>
        <taxon>Actinomycetes</taxon>
        <taxon>Mycobacteriales</taxon>
        <taxon>Nocardiaceae</taxon>
        <taxon>Nocardia</taxon>
    </lineage>
</organism>
<gene>
    <name evidence="1" type="ORF">KO481_07570</name>
</gene>
<sequence>MGTPQPISRRDALAAGLSDGDLRRLCRHGSWHRIRNGHYVAAPATALTAPERHRALIRATVAATSETAVVSHVSALIGHGLPTWNIPLDRAHLTRPRRGGSRLGRVIVVHSGRLEHDDVTLVEGIRHTTVARTVVDIARTENFPQAVAVGDAALHRGAAKTAQLHEQLRRARARPGYQRAAEVVSFLDGRCPGIGESRLRVAIATAGLPGPELAARVLSPDGSFVARVDCLFPSLGVAADFDPLGGHGMRTSAFAPAVRAHTGPAEGARIAAELREDRLRALGWIPVRWTWSELDEPGEVPRRIEAATAAAAHCTRSGRWLPAARI</sequence>
<dbReference type="Proteomes" id="UP000733379">
    <property type="component" value="Unassembled WGS sequence"/>
</dbReference>
<protein>
    <recommendedName>
        <fullName evidence="3">AbiEi antitoxin C-terminal domain-containing protein</fullName>
    </recommendedName>
</protein>